<feature type="DNA-binding region" description="HMG box" evidence="3">
    <location>
        <begin position="18"/>
        <end position="86"/>
    </location>
</feature>
<dbReference type="Proteomes" id="UP000014254">
    <property type="component" value="Unassembled WGS sequence"/>
</dbReference>
<evidence type="ECO:0000313" key="5">
    <source>
        <dbReference type="EMBL" id="EPB89694.1"/>
    </source>
</evidence>
<dbReference type="SMART" id="SM00398">
    <property type="entry name" value="HMG"/>
    <property type="match status" value="1"/>
</dbReference>
<dbReference type="VEuPathDB" id="FungiDB:HMPREF1544_03494"/>
<dbReference type="SUPFAM" id="SSF47095">
    <property type="entry name" value="HMG-box"/>
    <property type="match status" value="1"/>
</dbReference>
<dbReference type="eggNOG" id="KOG0528">
    <property type="taxonomic scope" value="Eukaryota"/>
</dbReference>
<dbReference type="InterPro" id="IPR009071">
    <property type="entry name" value="HMG_box_dom"/>
</dbReference>
<dbReference type="PANTHER" id="PTHR45789">
    <property type="entry name" value="FI18025P1"/>
    <property type="match status" value="1"/>
</dbReference>
<dbReference type="GO" id="GO:0000978">
    <property type="term" value="F:RNA polymerase II cis-regulatory region sequence-specific DNA binding"/>
    <property type="evidence" value="ECO:0007669"/>
    <property type="project" value="TreeGrafter"/>
</dbReference>
<keyword evidence="2 3" id="KW-0539">Nucleus</keyword>
<dbReference type="InterPro" id="IPR051356">
    <property type="entry name" value="SOX/SOX-like_TF"/>
</dbReference>
<evidence type="ECO:0000259" key="4">
    <source>
        <dbReference type="PROSITE" id="PS50118"/>
    </source>
</evidence>
<dbReference type="Pfam" id="PF00505">
    <property type="entry name" value="HMG_box"/>
    <property type="match status" value="1"/>
</dbReference>
<dbReference type="InterPro" id="IPR036910">
    <property type="entry name" value="HMG_box_dom_sf"/>
</dbReference>
<evidence type="ECO:0000256" key="1">
    <source>
        <dbReference type="ARBA" id="ARBA00023125"/>
    </source>
</evidence>
<dbReference type="OMA" id="MLMEMIY"/>
<sequence>MAKLNKNINNQHQHQSQIPRPLNCFLMYRLEKQKEIVAKCPTANHRDISKIIAKWWQEASDDEKEPFREKARIAKQEHNALYPDYKYAPKKKVTPKRVYIRRNKKQQFTSRAKENNMLMEMIYEDPTALKHLSPVEIKNKKSACISTSNIASTTQRLFSPEFEHSSCQVKIEGEDVYYRSCCPISPPMSFASYSSSATTPFDSPHVSPCSDYSEFEVSSPVSSCGTAGYYSPSSTTPSSCTTDNYNSPFSVLDSPFINDSNAYATNMNYDMDYFHFNHSDANNINNTFKPTTTQEFSWTEPCEAFTATEQHSLNNLMQQVYDPPVRYINPVLLQLI</sequence>
<dbReference type="GO" id="GO:0005634">
    <property type="term" value="C:nucleus"/>
    <property type="evidence" value="ECO:0007669"/>
    <property type="project" value="UniProtKB-UniRule"/>
</dbReference>
<evidence type="ECO:0000313" key="6">
    <source>
        <dbReference type="Proteomes" id="UP000014254"/>
    </source>
</evidence>
<reference evidence="6" key="1">
    <citation type="submission" date="2013-05" db="EMBL/GenBank/DDBJ databases">
        <title>The Genome sequence of Mucor circinelloides f. circinelloides 1006PhL.</title>
        <authorList>
            <consortium name="The Broad Institute Genomics Platform"/>
            <person name="Cuomo C."/>
            <person name="Earl A."/>
            <person name="Findley K."/>
            <person name="Lee S.C."/>
            <person name="Walker B."/>
            <person name="Young S."/>
            <person name="Zeng Q."/>
            <person name="Gargeya S."/>
            <person name="Fitzgerald M."/>
            <person name="Haas B."/>
            <person name="Abouelleil A."/>
            <person name="Allen A.W."/>
            <person name="Alvarado L."/>
            <person name="Arachchi H.M."/>
            <person name="Berlin A.M."/>
            <person name="Chapman S.B."/>
            <person name="Gainer-Dewar J."/>
            <person name="Goldberg J."/>
            <person name="Griggs A."/>
            <person name="Gujja S."/>
            <person name="Hansen M."/>
            <person name="Howarth C."/>
            <person name="Imamovic A."/>
            <person name="Ireland A."/>
            <person name="Larimer J."/>
            <person name="McCowan C."/>
            <person name="Murphy C."/>
            <person name="Pearson M."/>
            <person name="Poon T.W."/>
            <person name="Priest M."/>
            <person name="Roberts A."/>
            <person name="Saif S."/>
            <person name="Shea T."/>
            <person name="Sisk P."/>
            <person name="Sykes S."/>
            <person name="Wortman J."/>
            <person name="Nusbaum C."/>
            <person name="Birren B."/>
        </authorList>
    </citation>
    <scope>NUCLEOTIDE SEQUENCE [LARGE SCALE GENOMIC DNA]</scope>
    <source>
        <strain evidence="6">1006PhL</strain>
    </source>
</reference>
<dbReference type="PROSITE" id="PS50118">
    <property type="entry name" value="HMG_BOX_2"/>
    <property type="match status" value="1"/>
</dbReference>
<protein>
    <recommendedName>
        <fullName evidence="4">HMG box domain-containing protein</fullName>
    </recommendedName>
</protein>
<dbReference type="CDD" id="cd01389">
    <property type="entry name" value="HMG-box_ROX1-like"/>
    <property type="match status" value="1"/>
</dbReference>
<accession>S2JIG7</accession>
<dbReference type="InParanoid" id="S2JIG7"/>
<dbReference type="GO" id="GO:0000981">
    <property type="term" value="F:DNA-binding transcription factor activity, RNA polymerase II-specific"/>
    <property type="evidence" value="ECO:0007669"/>
    <property type="project" value="TreeGrafter"/>
</dbReference>
<evidence type="ECO:0000256" key="2">
    <source>
        <dbReference type="ARBA" id="ARBA00023242"/>
    </source>
</evidence>
<dbReference type="AlphaFoldDB" id="S2JIG7"/>
<gene>
    <name evidence="5" type="ORF">HMPREF1544_03494</name>
</gene>
<dbReference type="EMBL" id="KE123931">
    <property type="protein sequence ID" value="EPB89694.1"/>
    <property type="molecule type" value="Genomic_DNA"/>
</dbReference>
<dbReference type="PANTHER" id="PTHR45789:SF2">
    <property type="entry name" value="FI18025P1"/>
    <property type="match status" value="1"/>
</dbReference>
<feature type="domain" description="HMG box" evidence="4">
    <location>
        <begin position="18"/>
        <end position="86"/>
    </location>
</feature>
<dbReference type="STRING" id="1220926.S2JIG7"/>
<keyword evidence="1 3" id="KW-0238">DNA-binding</keyword>
<organism evidence="5 6">
    <name type="scientific">Mucor circinelloides f. circinelloides (strain 1006PhL)</name>
    <name type="common">Mucormycosis agent</name>
    <name type="synonym">Calyptromyces circinelloides</name>
    <dbReference type="NCBI Taxonomy" id="1220926"/>
    <lineage>
        <taxon>Eukaryota</taxon>
        <taxon>Fungi</taxon>
        <taxon>Fungi incertae sedis</taxon>
        <taxon>Mucoromycota</taxon>
        <taxon>Mucoromycotina</taxon>
        <taxon>Mucoromycetes</taxon>
        <taxon>Mucorales</taxon>
        <taxon>Mucorineae</taxon>
        <taxon>Mucoraceae</taxon>
        <taxon>Mucor</taxon>
    </lineage>
</organism>
<dbReference type="Gene3D" id="1.10.30.10">
    <property type="entry name" value="High mobility group box domain"/>
    <property type="match status" value="1"/>
</dbReference>
<name>S2JIG7_MUCC1</name>
<dbReference type="OrthoDB" id="6247875at2759"/>
<evidence type="ECO:0000256" key="3">
    <source>
        <dbReference type="PROSITE-ProRule" id="PRU00267"/>
    </source>
</evidence>
<proteinExistence type="predicted"/>
<keyword evidence="6" id="KW-1185">Reference proteome</keyword>